<reference evidence="1" key="1">
    <citation type="submission" date="2020-12" db="EMBL/GenBank/DDBJ databases">
        <title>WGS assembly of Carya illinoinensis cv. Pawnee.</title>
        <authorList>
            <person name="Platts A."/>
            <person name="Shu S."/>
            <person name="Wright S."/>
            <person name="Barry K."/>
            <person name="Edger P."/>
            <person name="Pires J.C."/>
            <person name="Schmutz J."/>
        </authorList>
    </citation>
    <scope>NUCLEOTIDE SEQUENCE</scope>
    <source>
        <tissue evidence="1">Leaf</tissue>
    </source>
</reference>
<evidence type="ECO:0000313" key="1">
    <source>
        <dbReference type="EMBL" id="KAG6667171.1"/>
    </source>
</evidence>
<name>A0A8T1RMT8_CARIL</name>
<comment type="caution">
    <text evidence="1">The sequence shown here is derived from an EMBL/GenBank/DDBJ whole genome shotgun (WGS) entry which is preliminary data.</text>
</comment>
<accession>A0A8T1RMT8</accession>
<proteinExistence type="predicted"/>
<keyword evidence="2" id="KW-1185">Reference proteome</keyword>
<evidence type="ECO:0000313" key="2">
    <source>
        <dbReference type="Proteomes" id="UP000811609"/>
    </source>
</evidence>
<protein>
    <submittedName>
        <fullName evidence="1">Uncharacterized protein</fullName>
    </submittedName>
</protein>
<dbReference type="EMBL" id="CM031809">
    <property type="protein sequence ID" value="KAG6667171.1"/>
    <property type="molecule type" value="Genomic_DNA"/>
</dbReference>
<gene>
    <name evidence="1" type="ORF">CIPAW_01G082600</name>
</gene>
<sequence length="34" mass="3998">MYYKCQYFQNFCCGGDSALNRKNGARKRYITLPS</sequence>
<dbReference type="Proteomes" id="UP000811609">
    <property type="component" value="Chromosome 1"/>
</dbReference>
<dbReference type="AlphaFoldDB" id="A0A8T1RMT8"/>
<organism evidence="1 2">
    <name type="scientific">Carya illinoinensis</name>
    <name type="common">Pecan</name>
    <dbReference type="NCBI Taxonomy" id="32201"/>
    <lineage>
        <taxon>Eukaryota</taxon>
        <taxon>Viridiplantae</taxon>
        <taxon>Streptophyta</taxon>
        <taxon>Embryophyta</taxon>
        <taxon>Tracheophyta</taxon>
        <taxon>Spermatophyta</taxon>
        <taxon>Magnoliopsida</taxon>
        <taxon>eudicotyledons</taxon>
        <taxon>Gunneridae</taxon>
        <taxon>Pentapetalae</taxon>
        <taxon>rosids</taxon>
        <taxon>fabids</taxon>
        <taxon>Fagales</taxon>
        <taxon>Juglandaceae</taxon>
        <taxon>Carya</taxon>
    </lineage>
</organism>